<reference evidence="1 2" key="1">
    <citation type="submission" date="2018-09" db="EMBL/GenBank/DDBJ databases">
        <authorList>
            <person name="Fryberger R.B."/>
            <person name="Stoner T.H."/>
            <person name="Garlena R.A."/>
            <person name="Russell D.A."/>
            <person name="Pope W.H."/>
            <person name="Jacobs-Sera D."/>
            <person name="Hatfull G.F."/>
        </authorList>
    </citation>
    <scope>NUCLEOTIDE SEQUENCE [LARGE SCALE GENOMIC DNA]</scope>
</reference>
<evidence type="ECO:0000313" key="1">
    <source>
        <dbReference type="EMBL" id="AYN55925.1"/>
    </source>
</evidence>
<gene>
    <name evidence="1" type="primary">54</name>
    <name evidence="1" type="ORF">PBI_BRAHMS_54</name>
</gene>
<protein>
    <submittedName>
        <fullName evidence="1">Uncharacterized protein</fullName>
    </submittedName>
</protein>
<dbReference type="EMBL" id="MH834602">
    <property type="protein sequence ID" value="AYN55925.1"/>
    <property type="molecule type" value="Genomic_DNA"/>
</dbReference>
<name>A0A3G2KAA0_9CAUD</name>
<organism evidence="1 2">
    <name type="scientific">Microbacterium phage Brahms</name>
    <dbReference type="NCBI Taxonomy" id="2419973"/>
    <lineage>
        <taxon>Viruses</taxon>
        <taxon>Duplodnaviria</taxon>
        <taxon>Heunggongvirae</taxon>
        <taxon>Uroviricota</taxon>
        <taxon>Caudoviricetes</taxon>
        <taxon>Armstrongvirus</taxon>
        <taxon>Armstrongvirus armstrong</taxon>
    </lineage>
</organism>
<sequence length="51" mass="5712">MKCQVCKRRQATHVIRNAFASSANGKRICSNTECFRRPTGGYPAEARLIRG</sequence>
<proteinExistence type="predicted"/>
<evidence type="ECO:0000313" key="2">
    <source>
        <dbReference type="Proteomes" id="UP000279098"/>
    </source>
</evidence>
<accession>A0A3G2KAA0</accession>
<dbReference type="Proteomes" id="UP000279098">
    <property type="component" value="Genome"/>
</dbReference>